<feature type="transmembrane region" description="Helical" evidence="1">
    <location>
        <begin position="92"/>
        <end position="111"/>
    </location>
</feature>
<dbReference type="Proteomes" id="UP000190827">
    <property type="component" value="Unassembled WGS sequence"/>
</dbReference>
<protein>
    <recommendedName>
        <fullName evidence="4">4-amino-4-deoxy-L-arabinose transferase</fullName>
    </recommendedName>
</protein>
<evidence type="ECO:0008006" key="4">
    <source>
        <dbReference type="Google" id="ProtNLM"/>
    </source>
</evidence>
<proteinExistence type="predicted"/>
<dbReference type="EMBL" id="FUZO01000003">
    <property type="protein sequence ID" value="SKC74384.1"/>
    <property type="molecule type" value="Genomic_DNA"/>
</dbReference>
<organism evidence="2 3">
    <name type="scientific">Plantibacter cousiniae</name>
    <name type="common">nom. nud.</name>
    <dbReference type="NCBI Taxonomy" id="199709"/>
    <lineage>
        <taxon>Bacteria</taxon>
        <taxon>Bacillati</taxon>
        <taxon>Actinomycetota</taxon>
        <taxon>Actinomycetes</taxon>
        <taxon>Micrococcales</taxon>
        <taxon>Microbacteriaceae</taxon>
        <taxon>Plantibacter</taxon>
    </lineage>
</organism>
<evidence type="ECO:0000313" key="2">
    <source>
        <dbReference type="EMBL" id="SKC74384.1"/>
    </source>
</evidence>
<feature type="transmembrane region" description="Helical" evidence="1">
    <location>
        <begin position="416"/>
        <end position="436"/>
    </location>
</feature>
<feature type="transmembrane region" description="Helical" evidence="1">
    <location>
        <begin position="443"/>
        <end position="467"/>
    </location>
</feature>
<feature type="transmembrane region" description="Helical" evidence="1">
    <location>
        <begin position="159"/>
        <end position="179"/>
    </location>
</feature>
<name>A0ABY1LQU9_9MICO</name>
<accession>A0ABY1LQU9</accession>
<keyword evidence="3" id="KW-1185">Reference proteome</keyword>
<keyword evidence="1" id="KW-0812">Transmembrane</keyword>
<gene>
    <name evidence="2" type="ORF">SAMN06295973_3648</name>
</gene>
<feature type="transmembrane region" description="Helical" evidence="1">
    <location>
        <begin position="41"/>
        <end position="64"/>
    </location>
</feature>
<keyword evidence="1" id="KW-0472">Membrane</keyword>
<feature type="transmembrane region" description="Helical" evidence="1">
    <location>
        <begin position="276"/>
        <end position="296"/>
    </location>
</feature>
<evidence type="ECO:0000313" key="3">
    <source>
        <dbReference type="Proteomes" id="UP000190827"/>
    </source>
</evidence>
<feature type="transmembrane region" description="Helical" evidence="1">
    <location>
        <begin position="479"/>
        <end position="499"/>
    </location>
</feature>
<feature type="transmembrane region" description="Helical" evidence="1">
    <location>
        <begin position="117"/>
        <end position="139"/>
    </location>
</feature>
<comment type="caution">
    <text evidence="2">The sequence shown here is derived from an EMBL/GenBank/DDBJ whole genome shotgun (WGS) entry which is preliminary data.</text>
</comment>
<keyword evidence="1" id="KW-1133">Transmembrane helix</keyword>
<feature type="transmembrane region" description="Helical" evidence="1">
    <location>
        <begin position="303"/>
        <end position="321"/>
    </location>
</feature>
<feature type="transmembrane region" description="Helical" evidence="1">
    <location>
        <begin position="251"/>
        <end position="270"/>
    </location>
</feature>
<reference evidence="2 3" key="1">
    <citation type="submission" date="2017-02" db="EMBL/GenBank/DDBJ databases">
        <authorList>
            <person name="Varghese N."/>
            <person name="Submissions S."/>
        </authorList>
    </citation>
    <scope>NUCLEOTIDE SEQUENCE [LARGE SCALE GENOMIC DNA]</scope>
    <source>
        <strain evidence="2 3">VKM Ac-1787</strain>
    </source>
</reference>
<feature type="transmembrane region" description="Helical" evidence="1">
    <location>
        <begin position="511"/>
        <end position="529"/>
    </location>
</feature>
<feature type="transmembrane region" description="Helical" evidence="1">
    <location>
        <begin position="374"/>
        <end position="396"/>
    </location>
</feature>
<evidence type="ECO:0000256" key="1">
    <source>
        <dbReference type="SAM" id="Phobius"/>
    </source>
</evidence>
<dbReference type="RefSeq" id="WP_167374591.1">
    <property type="nucleotide sequence ID" value="NZ_FUZO01000003.1"/>
</dbReference>
<feature type="transmembrane region" description="Helical" evidence="1">
    <location>
        <begin position="333"/>
        <end position="362"/>
    </location>
</feature>
<feature type="transmembrane region" description="Helical" evidence="1">
    <location>
        <begin position="70"/>
        <end position="87"/>
    </location>
</feature>
<sequence>MATGPTVAADEGAVVVEVRRQQTDPGETGTVAHRSNASPPLALSSGTVLAAAYLVGVVLLAVWALWFGGAGWPLWLAVWLGVGALVAHRTDWFLGIAAGPAVGLFVVTMLLRLTPLLGVGIATPVLIVHLAIGVAVAVLLWRHDVLTLHARLVRPLRQILVASASALAGLVAVFAIVVVPGRWNIAWVTSGDSITSLMFSRYMFGDGGISPERTNPVPVPYSLVAAALAPGRDSIPPEEYLRHDLGQLAQLWILVLLGAAVLAGAVVVASRGTASWWVTTPLALVAGALPLSWFVAGNALQFGFFNAALACFLLLAGWLVYLRAEQYPVPAYVVLTLIITVLLGTWGPVAIVLGSVLLVLAGRNLRVLTSRVDVPRFILVIAATAQMVGYALFVTVPDFLREQGALSADGGIFTSTSNTAIAVGAALLVVAACARLQQGRSHVFAGVLALTGAGALLVVVFVLLRHAVPNPWGYYPAKFAWLLEALALVIILALIAQALSVRLDQVRSARVVLVAGGIVLVGSLAWQITPLGPENSAVSPIVEVWRKTGIAASGDAAELAMRFATPGEKNILVGYADPSTDAYVNSWSLQINTTDATDPIRISAYALDVTKIDDVCAAIGRFESGATIRTRNPDLEASLRAECSDQDFSVVLDG</sequence>